<name>A0ABP0EZ27_CLALP</name>
<keyword evidence="1" id="KW-1133">Transmembrane helix</keyword>
<dbReference type="EMBL" id="CAWYQH010000001">
    <property type="protein sequence ID" value="CAK8672747.1"/>
    <property type="molecule type" value="Genomic_DNA"/>
</dbReference>
<accession>A0ABP0EZ27</accession>
<keyword evidence="1" id="KW-0812">Transmembrane</keyword>
<sequence length="246" mass="28259">MDSENVLQQERAIEEMNTDQYAQRENSTQGCRLFISHQSVDILPAADVYPHREVVNGSSTDRGGQFQRARIRRLCRRCKLYSSIICLSFGAIMFVAAIVFFTLQWNWITGSAFAVASIVFIALGFYFRRNNEEWLDRVYSSVSIRRSGNVTRSEILTNQPNYEQSRSRSLRITFPLLPRRYTATPSNELPSYNDVIRSDITFRSTENGEATRELSTGRRNSSVVEDELPDYQSAVQNIRNQNSVLD</sequence>
<evidence type="ECO:0000313" key="2">
    <source>
        <dbReference type="EMBL" id="CAK8672747.1"/>
    </source>
</evidence>
<protein>
    <submittedName>
        <fullName evidence="2">Uncharacterized protein</fullName>
    </submittedName>
</protein>
<keyword evidence="1" id="KW-0472">Membrane</keyword>
<proteinExistence type="predicted"/>
<keyword evidence="3" id="KW-1185">Reference proteome</keyword>
<dbReference type="Proteomes" id="UP001642483">
    <property type="component" value="Unassembled WGS sequence"/>
</dbReference>
<feature type="transmembrane region" description="Helical" evidence="1">
    <location>
        <begin position="80"/>
        <end position="101"/>
    </location>
</feature>
<evidence type="ECO:0000256" key="1">
    <source>
        <dbReference type="SAM" id="Phobius"/>
    </source>
</evidence>
<reference evidence="2 3" key="1">
    <citation type="submission" date="2024-02" db="EMBL/GenBank/DDBJ databases">
        <authorList>
            <person name="Daric V."/>
            <person name="Darras S."/>
        </authorList>
    </citation>
    <scope>NUCLEOTIDE SEQUENCE [LARGE SCALE GENOMIC DNA]</scope>
</reference>
<comment type="caution">
    <text evidence="2">The sequence shown here is derived from an EMBL/GenBank/DDBJ whole genome shotgun (WGS) entry which is preliminary data.</text>
</comment>
<organism evidence="2 3">
    <name type="scientific">Clavelina lepadiformis</name>
    <name type="common">Light-bulb sea squirt</name>
    <name type="synonym">Ascidia lepadiformis</name>
    <dbReference type="NCBI Taxonomy" id="159417"/>
    <lineage>
        <taxon>Eukaryota</taxon>
        <taxon>Metazoa</taxon>
        <taxon>Chordata</taxon>
        <taxon>Tunicata</taxon>
        <taxon>Ascidiacea</taxon>
        <taxon>Aplousobranchia</taxon>
        <taxon>Clavelinidae</taxon>
        <taxon>Clavelina</taxon>
    </lineage>
</organism>
<evidence type="ECO:0000313" key="3">
    <source>
        <dbReference type="Proteomes" id="UP001642483"/>
    </source>
</evidence>
<gene>
    <name evidence="2" type="ORF">CVLEPA_LOCUS2433</name>
</gene>
<feature type="transmembrane region" description="Helical" evidence="1">
    <location>
        <begin position="107"/>
        <end position="127"/>
    </location>
</feature>